<organism evidence="1 2">
    <name type="scientific">Acaryochloris marina (strain MBIC 11017)</name>
    <dbReference type="NCBI Taxonomy" id="329726"/>
    <lineage>
        <taxon>Bacteria</taxon>
        <taxon>Bacillati</taxon>
        <taxon>Cyanobacteriota</taxon>
        <taxon>Cyanophyceae</taxon>
        <taxon>Acaryochloridales</taxon>
        <taxon>Acaryochloridaceae</taxon>
        <taxon>Acaryochloris</taxon>
    </lineage>
</organism>
<proteinExistence type="predicted"/>
<accession>A8ZPH8</accession>
<dbReference type="Proteomes" id="UP000000268">
    <property type="component" value="Plasmid pREB5"/>
</dbReference>
<evidence type="ECO:0000313" key="1">
    <source>
        <dbReference type="EMBL" id="ABW32914.1"/>
    </source>
</evidence>
<dbReference type="EMBL" id="CP000842">
    <property type="protein sequence ID" value="ABW32914.1"/>
    <property type="molecule type" value="Genomic_DNA"/>
</dbReference>
<geneLocation type="plasmid" evidence="1 2">
    <name>pREB5</name>
</geneLocation>
<evidence type="ECO:0000313" key="2">
    <source>
        <dbReference type="Proteomes" id="UP000000268"/>
    </source>
</evidence>
<sequence length="50" mass="5787">MFWVSLVFPRSEWNEEGQEHGEVDGLPEQKPNEGVTVHRCPLSFQNLYGI</sequence>
<dbReference type="AlphaFoldDB" id="A8ZPH8"/>
<protein>
    <submittedName>
        <fullName evidence="1">Uncharacterized protein</fullName>
    </submittedName>
</protein>
<keyword evidence="2" id="KW-1185">Reference proteome</keyword>
<keyword evidence="1" id="KW-0614">Plasmid</keyword>
<reference evidence="1 2" key="1">
    <citation type="journal article" date="2008" name="Proc. Natl. Acad. Sci. U.S.A.">
        <title>Niche adaptation and genome expansion in the chlorophyll d-producing cyanobacterium Acaryochloris marina.</title>
        <authorList>
            <person name="Swingley W.D."/>
            <person name="Chen M."/>
            <person name="Cheung P.C."/>
            <person name="Conrad A.L."/>
            <person name="Dejesa L.C."/>
            <person name="Hao J."/>
            <person name="Honchak B.M."/>
            <person name="Karbach L.E."/>
            <person name="Kurdoglu A."/>
            <person name="Lahiri S."/>
            <person name="Mastrian S.D."/>
            <person name="Miyashita H."/>
            <person name="Page L."/>
            <person name="Ramakrishna P."/>
            <person name="Satoh S."/>
            <person name="Sattley W.M."/>
            <person name="Shimada Y."/>
            <person name="Taylor H.L."/>
            <person name="Tomo T."/>
            <person name="Tsuchiya T."/>
            <person name="Wang Z.T."/>
            <person name="Raymond J."/>
            <person name="Mimuro M."/>
            <person name="Blankenship R.E."/>
            <person name="Touchman J.W."/>
        </authorList>
    </citation>
    <scope>NUCLEOTIDE SEQUENCE [LARGE SCALE GENOMIC DNA]</scope>
    <source>
        <strain evidence="2">MBIC 11017</strain>
        <plasmid evidence="2">Plasmid pREB5</plasmid>
    </source>
</reference>
<dbReference type="HOGENOM" id="CLU_3113340_0_0_3"/>
<dbReference type="KEGG" id="amr:AM1_E0145"/>
<name>A8ZPH8_ACAM1</name>
<gene>
    <name evidence="1" type="ordered locus">AM1_E0145</name>
</gene>